<sequence length="383" mass="42467">MVPKQIVILGGGAGGLVAANELRKKLGTEHRIVVIDKNSKHVFQPSLLWLMIGQRKPEKIQKELSLLTRKGIEFINDEVKEISISEKSVKTGKGAINFDYLIISLGADLAAESIKGLKESGFNLYSIDSVSKLGKELEKFTDGKIVVLIAGTPFKCPAAPYEAAMLLDYYFKKKGIREKIDLEVCTPETLPMPAAGPEVGNGLKMMLEERNIKFSPEVKVISVDPKKKTINFEGSKNAGFDLLLFVPPHSAPRVVRDADLTNESGWVPVDMKTLRTRHENVFAIGDITAIKLSDGKMLPKAGVFAHFQAEVISNNIAAEILGLKSLKEFNGYGFCFVEIGHGKAAYGGGNFYAEPRKINLKGPNIILHWAKVLFEKYWFWKWF</sequence>
<accession>A0A7J4IZX6</accession>
<dbReference type="InterPro" id="IPR023753">
    <property type="entry name" value="FAD/NAD-binding_dom"/>
</dbReference>
<organism evidence="2 3">
    <name type="scientific">Candidatus Iainarchaeum sp</name>
    <dbReference type="NCBI Taxonomy" id="3101447"/>
    <lineage>
        <taxon>Archaea</taxon>
        <taxon>Candidatus Iainarchaeota</taxon>
        <taxon>Candidatus Iainarchaeia</taxon>
        <taxon>Candidatus Iainarchaeales</taxon>
        <taxon>Candidatus Iainarchaeaceae</taxon>
        <taxon>Candidatus Iainarchaeum</taxon>
    </lineage>
</organism>
<dbReference type="PANTHER" id="PTHR43755">
    <property type="match status" value="1"/>
</dbReference>
<dbReference type="SUPFAM" id="SSF51905">
    <property type="entry name" value="FAD/NAD(P)-binding domain"/>
    <property type="match status" value="2"/>
</dbReference>
<feature type="domain" description="FAD/NAD(P)-binding" evidence="1">
    <location>
        <begin position="5"/>
        <end position="293"/>
    </location>
</feature>
<dbReference type="AlphaFoldDB" id="A0A7J4IZX6"/>
<dbReference type="Proteomes" id="UP000577419">
    <property type="component" value="Unassembled WGS sequence"/>
</dbReference>
<dbReference type="InterPro" id="IPR052541">
    <property type="entry name" value="SQRD"/>
</dbReference>
<evidence type="ECO:0000259" key="1">
    <source>
        <dbReference type="Pfam" id="PF07992"/>
    </source>
</evidence>
<dbReference type="Gene3D" id="3.50.50.100">
    <property type="match status" value="1"/>
</dbReference>
<gene>
    <name evidence="2" type="ORF">HA237_04155</name>
</gene>
<dbReference type="PRINTS" id="PR00368">
    <property type="entry name" value="FADPNR"/>
</dbReference>
<name>A0A7J4IZX6_9ARCH</name>
<evidence type="ECO:0000313" key="3">
    <source>
        <dbReference type="Proteomes" id="UP000577419"/>
    </source>
</evidence>
<protein>
    <submittedName>
        <fullName evidence="2">NAD(P)/FAD-dependent oxidoreductase</fullName>
    </submittedName>
</protein>
<comment type="caution">
    <text evidence="2">The sequence shown here is derived from an EMBL/GenBank/DDBJ whole genome shotgun (WGS) entry which is preliminary data.</text>
</comment>
<proteinExistence type="predicted"/>
<dbReference type="EMBL" id="DUFG01000019">
    <property type="protein sequence ID" value="HIH08536.1"/>
    <property type="molecule type" value="Genomic_DNA"/>
</dbReference>
<dbReference type="PANTHER" id="PTHR43755:SF1">
    <property type="entry name" value="FAD-DEPENDENT PYRIDINE NUCLEOTIDE-DISULPHIDE OXIDOREDUCTASE"/>
    <property type="match status" value="1"/>
</dbReference>
<dbReference type="Pfam" id="PF07992">
    <property type="entry name" value="Pyr_redox_2"/>
    <property type="match status" value="1"/>
</dbReference>
<dbReference type="GO" id="GO:0016491">
    <property type="term" value="F:oxidoreductase activity"/>
    <property type="evidence" value="ECO:0007669"/>
    <property type="project" value="InterPro"/>
</dbReference>
<reference evidence="3" key="1">
    <citation type="journal article" date="2020" name="bioRxiv">
        <title>A rank-normalized archaeal taxonomy based on genome phylogeny resolves widespread incomplete and uneven classifications.</title>
        <authorList>
            <person name="Rinke C."/>
            <person name="Chuvochina M."/>
            <person name="Mussig A.J."/>
            <person name="Chaumeil P.-A."/>
            <person name="Waite D.W."/>
            <person name="Whitman W.B."/>
            <person name="Parks D.H."/>
            <person name="Hugenholtz P."/>
        </authorList>
    </citation>
    <scope>NUCLEOTIDE SEQUENCE [LARGE SCALE GENOMIC DNA]</scope>
</reference>
<evidence type="ECO:0000313" key="2">
    <source>
        <dbReference type="EMBL" id="HIH08536.1"/>
    </source>
</evidence>
<dbReference type="InterPro" id="IPR036188">
    <property type="entry name" value="FAD/NAD-bd_sf"/>
</dbReference>